<keyword evidence="4" id="KW-1185">Reference proteome</keyword>
<evidence type="ECO:0000256" key="1">
    <source>
        <dbReference type="SAM" id="MobiDB-lite"/>
    </source>
</evidence>
<evidence type="ECO:0000313" key="3">
    <source>
        <dbReference type="EMBL" id="MER3121043.1"/>
    </source>
</evidence>
<reference evidence="3 4" key="1">
    <citation type="submission" date="2024-06" db="EMBL/GenBank/DDBJ databases">
        <title>Construction of an artificial bacterial consortium using nitrogen cycle bacteria from Cuatro Cienegas Basin and a mangrove forest.</title>
        <authorList>
            <person name="Aguilera-Najera D."/>
            <person name="Marquez-Cianci L."/>
            <person name="Martinez-Perez E."/>
            <person name="Rosas-Barrera M."/>
            <person name="Rodriguez-Cruz U.E."/>
            <person name="Tapia-Lopez R."/>
            <person name="Eguiarte L.E."/>
            <person name="Souza-Saldivar V."/>
        </authorList>
    </citation>
    <scope>NUCLEOTIDE SEQUENCE [LARGE SCALE GENOMIC DNA]</scope>
    <source>
        <strain evidence="3 4">S14-15</strain>
    </source>
</reference>
<keyword evidence="2" id="KW-0472">Membrane</keyword>
<sequence>MNFKSLLSFFEKYIVLLPILLINLFVLTMKIFCNNHFESLNEILKEITFPKEGTLVSISAIFIGLYFTIFTLLRAFRLDSTIKILTEANFSKLIKYIRNAFLLAFTYILSTLFSSLLISHWIGVLLLFNLMLMMFLSSFRFLLIMYIIFSKDVKKYYELSEQEAAEKQKFEATIKRLNNFLNEQETKKATERSRQLTEKIKKKNKEKANDKKK</sequence>
<keyword evidence="2" id="KW-0812">Transmembrane</keyword>
<feature type="compositionally biased region" description="Basic and acidic residues" evidence="1">
    <location>
        <begin position="185"/>
        <end position="199"/>
    </location>
</feature>
<feature type="transmembrane region" description="Helical" evidence="2">
    <location>
        <begin position="53"/>
        <end position="76"/>
    </location>
</feature>
<feature type="region of interest" description="Disordered" evidence="1">
    <location>
        <begin position="185"/>
        <end position="213"/>
    </location>
</feature>
<feature type="transmembrane region" description="Helical" evidence="2">
    <location>
        <begin position="12"/>
        <end position="33"/>
    </location>
</feature>
<accession>A0ABV1S3C9</accession>
<feature type="transmembrane region" description="Helical" evidence="2">
    <location>
        <begin position="96"/>
        <end position="118"/>
    </location>
</feature>
<name>A0ABV1S3C9_BACAB</name>
<organism evidence="3 4">
    <name type="scientific">Bacillus altitudinis</name>
    <dbReference type="NCBI Taxonomy" id="293387"/>
    <lineage>
        <taxon>Bacteria</taxon>
        <taxon>Bacillati</taxon>
        <taxon>Bacillota</taxon>
        <taxon>Bacilli</taxon>
        <taxon>Bacillales</taxon>
        <taxon>Bacillaceae</taxon>
        <taxon>Bacillus</taxon>
    </lineage>
</organism>
<gene>
    <name evidence="3" type="ORF">ABQG71_07535</name>
</gene>
<evidence type="ECO:0000256" key="2">
    <source>
        <dbReference type="SAM" id="Phobius"/>
    </source>
</evidence>
<feature type="transmembrane region" description="Helical" evidence="2">
    <location>
        <begin position="124"/>
        <end position="149"/>
    </location>
</feature>
<protein>
    <submittedName>
        <fullName evidence="3">Uncharacterized protein</fullName>
    </submittedName>
</protein>
<evidence type="ECO:0000313" key="4">
    <source>
        <dbReference type="Proteomes" id="UP001467674"/>
    </source>
</evidence>
<dbReference type="RefSeq" id="WP_350385413.1">
    <property type="nucleotide sequence ID" value="NZ_JBEOME010000003.1"/>
</dbReference>
<keyword evidence="2" id="KW-1133">Transmembrane helix</keyword>
<dbReference type="Proteomes" id="UP001467674">
    <property type="component" value="Unassembled WGS sequence"/>
</dbReference>
<proteinExistence type="predicted"/>
<dbReference type="EMBL" id="JBEOME010000003">
    <property type="protein sequence ID" value="MER3121043.1"/>
    <property type="molecule type" value="Genomic_DNA"/>
</dbReference>
<comment type="caution">
    <text evidence="3">The sequence shown here is derived from an EMBL/GenBank/DDBJ whole genome shotgun (WGS) entry which is preliminary data.</text>
</comment>